<name>A0A565AYM5_9BRAS</name>
<dbReference type="EMBL" id="CABITT030000002">
    <property type="protein sequence ID" value="VVA94173.1"/>
    <property type="molecule type" value="Genomic_DNA"/>
</dbReference>
<comment type="caution">
    <text evidence="2">The sequence shown here is derived from an EMBL/GenBank/DDBJ whole genome shotgun (WGS) entry which is preliminary data.</text>
</comment>
<reference evidence="2" key="1">
    <citation type="submission" date="2019-07" db="EMBL/GenBank/DDBJ databases">
        <authorList>
            <person name="Dittberner H."/>
        </authorList>
    </citation>
    <scope>NUCLEOTIDE SEQUENCE [LARGE SCALE GENOMIC DNA]</scope>
</reference>
<dbReference type="AlphaFoldDB" id="A0A565AYM5"/>
<dbReference type="Proteomes" id="UP000489600">
    <property type="component" value="Unassembled WGS sequence"/>
</dbReference>
<organism evidence="2 3">
    <name type="scientific">Arabis nemorensis</name>
    <dbReference type="NCBI Taxonomy" id="586526"/>
    <lineage>
        <taxon>Eukaryota</taxon>
        <taxon>Viridiplantae</taxon>
        <taxon>Streptophyta</taxon>
        <taxon>Embryophyta</taxon>
        <taxon>Tracheophyta</taxon>
        <taxon>Spermatophyta</taxon>
        <taxon>Magnoliopsida</taxon>
        <taxon>eudicotyledons</taxon>
        <taxon>Gunneridae</taxon>
        <taxon>Pentapetalae</taxon>
        <taxon>rosids</taxon>
        <taxon>malvids</taxon>
        <taxon>Brassicales</taxon>
        <taxon>Brassicaceae</taxon>
        <taxon>Arabideae</taxon>
        <taxon>Arabis</taxon>
    </lineage>
</organism>
<evidence type="ECO:0000256" key="1">
    <source>
        <dbReference type="SAM" id="MobiDB-lite"/>
    </source>
</evidence>
<gene>
    <name evidence="2" type="ORF">ANE_LOCUS4618</name>
</gene>
<sequence>MLEDILFEAIECPEPTNVLLISRSISESTQYVLNSLMTRGINVLLAHPGHSTISQVLSLAPRFEWCYECLLYGGGPISQSGSSLGAHNTLEAQQRKKLPLTIASSSSNRAEEQHHRFLEGSYKELKAEHTTRSKSRERLRKSPSPSPSRSLSLRRESDGRRKKHSRRSDRQRRRSPSHRRREKHSRRSDRRRKMEMVHYNFGLFRFFVALPVYSPHKKNFTNYKIK</sequence>
<feature type="compositionally biased region" description="Basic residues" evidence="1">
    <location>
        <begin position="160"/>
        <end position="191"/>
    </location>
</feature>
<evidence type="ECO:0000313" key="3">
    <source>
        <dbReference type="Proteomes" id="UP000489600"/>
    </source>
</evidence>
<protein>
    <submittedName>
        <fullName evidence="2">Uncharacterized protein</fullName>
    </submittedName>
</protein>
<feature type="region of interest" description="Disordered" evidence="1">
    <location>
        <begin position="104"/>
        <end position="191"/>
    </location>
</feature>
<evidence type="ECO:0000313" key="2">
    <source>
        <dbReference type="EMBL" id="VVA94173.1"/>
    </source>
</evidence>
<feature type="compositionally biased region" description="Basic and acidic residues" evidence="1">
    <location>
        <begin position="109"/>
        <end position="136"/>
    </location>
</feature>
<accession>A0A565AYM5</accession>
<proteinExistence type="predicted"/>
<keyword evidence="3" id="KW-1185">Reference proteome</keyword>